<dbReference type="SUPFAM" id="SSF49879">
    <property type="entry name" value="SMAD/FHA domain"/>
    <property type="match status" value="1"/>
</dbReference>
<reference evidence="4 5" key="2">
    <citation type="journal article" date="2021" name="Genomics">
        <title>High-quality reference genome for Clonorchis sinensis.</title>
        <authorList>
            <person name="Young N.D."/>
            <person name="Stroehlein A.J."/>
            <person name="Kinkar L."/>
            <person name="Wang T."/>
            <person name="Sohn W.M."/>
            <person name="Chang B.C.H."/>
            <person name="Kaur P."/>
            <person name="Weisz D."/>
            <person name="Dudchenko O."/>
            <person name="Aiden E.L."/>
            <person name="Korhonen P.K."/>
            <person name="Gasser R.B."/>
        </authorList>
    </citation>
    <scope>NUCLEOTIDE SEQUENCE [LARGE SCALE GENOMIC DNA]</scope>
    <source>
        <strain evidence="4">Cs-k2</strain>
    </source>
</reference>
<gene>
    <name evidence="4" type="ORF">CSKR_102377</name>
</gene>
<keyword evidence="2" id="KW-0804">Transcription</keyword>
<dbReference type="Gene3D" id="2.60.200.10">
    <property type="match status" value="1"/>
</dbReference>
<evidence type="ECO:0000256" key="3">
    <source>
        <dbReference type="SAM" id="MobiDB-lite"/>
    </source>
</evidence>
<reference evidence="4 5" key="1">
    <citation type="journal article" date="2018" name="Biotechnol. Adv.">
        <title>Improved genomic resources and new bioinformatic workflow for the carcinogenic parasite Clonorchis sinensis: Biotechnological implications.</title>
        <authorList>
            <person name="Wang D."/>
            <person name="Korhonen P.K."/>
            <person name="Gasser R.B."/>
            <person name="Young N.D."/>
        </authorList>
    </citation>
    <scope>NUCLEOTIDE SEQUENCE [LARGE SCALE GENOMIC DNA]</scope>
    <source>
        <strain evidence="4">Cs-k2</strain>
    </source>
</reference>
<dbReference type="GO" id="GO:0071144">
    <property type="term" value="C:heteromeric SMAD protein complex"/>
    <property type="evidence" value="ECO:0007669"/>
    <property type="project" value="TreeGrafter"/>
</dbReference>
<feature type="compositionally biased region" description="Basic and acidic residues" evidence="3">
    <location>
        <begin position="277"/>
        <end position="290"/>
    </location>
</feature>
<comment type="caution">
    <text evidence="4">The sequence shown here is derived from an EMBL/GenBank/DDBJ whole genome shotgun (WGS) entry which is preliminary data.</text>
</comment>
<dbReference type="InParanoid" id="A0A3R7GGK2"/>
<feature type="region of interest" description="Disordered" evidence="3">
    <location>
        <begin position="192"/>
        <end position="227"/>
    </location>
</feature>
<dbReference type="Pfam" id="PF03166">
    <property type="entry name" value="MH2"/>
    <property type="match status" value="1"/>
</dbReference>
<dbReference type="SMART" id="SM00524">
    <property type="entry name" value="DWB"/>
    <property type="match status" value="1"/>
</dbReference>
<dbReference type="Proteomes" id="UP000286415">
    <property type="component" value="Unassembled WGS sequence"/>
</dbReference>
<sequence>MQREKNIEKDSLREAETSVETVVYRKSNKTFPEVLVQEQLNSKVLLIVKQAGEEDRKTARPVWMVRRLPLCHVEQIRYINGNAGARWPKWLEREFTDRNARGSNPTSASRIPLSRLGQLGSIPAIALPPGGSFYQTIHPASLLHHHTPNSQDSQQTHQHRSSVSMGSNGIEPCNTVKLEACGRSLEVYANGHSKRLEPSSGENRLHRESKPNNLNSGGGSSSTSNAYPAGSATQAALAAAALAKASAERSMNAPFSLTERSTARRRSRGGGGGGTHDGSRTSDSDRRISDVSDPSSSDKSSDKQTRSSTDLEVSALSNPLLNMVTFSDLKYWCTVFYYELNTRVGDAFHAGRLTLTIDGFTEPCYRADRFSLGSLSHVNRPPQVESTRRHIGRGLRLHHVGNEVYLECLSDAAIFVQSPSCNHYHNWHPATVVKVPPKCNLKLFDSRTFANQLVECISRGYEAVFALTHMCAIRISFVKGWGAEYRRQTITSTPCWVEIHLNGPLKWLDCVLRQLGSPSIPCTSVS</sequence>
<dbReference type="GO" id="GO:0070411">
    <property type="term" value="F:I-SMAD binding"/>
    <property type="evidence" value="ECO:0007669"/>
    <property type="project" value="TreeGrafter"/>
</dbReference>
<proteinExistence type="predicted"/>
<organism evidence="4 5">
    <name type="scientific">Clonorchis sinensis</name>
    <name type="common">Chinese liver fluke</name>
    <dbReference type="NCBI Taxonomy" id="79923"/>
    <lineage>
        <taxon>Eukaryota</taxon>
        <taxon>Metazoa</taxon>
        <taxon>Spiralia</taxon>
        <taxon>Lophotrochozoa</taxon>
        <taxon>Platyhelminthes</taxon>
        <taxon>Trematoda</taxon>
        <taxon>Digenea</taxon>
        <taxon>Opisthorchiida</taxon>
        <taxon>Opisthorchiata</taxon>
        <taxon>Opisthorchiidae</taxon>
        <taxon>Clonorchis</taxon>
    </lineage>
</organism>
<feature type="region of interest" description="Disordered" evidence="3">
    <location>
        <begin position="248"/>
        <end position="312"/>
    </location>
</feature>
<dbReference type="AlphaFoldDB" id="A0A3R7GGK2"/>
<dbReference type="PROSITE" id="PS51076">
    <property type="entry name" value="MH2"/>
    <property type="match status" value="1"/>
</dbReference>
<dbReference type="OrthoDB" id="5794312at2759"/>
<dbReference type="GO" id="GO:0000981">
    <property type="term" value="F:DNA-binding transcription factor activity, RNA polymerase II-specific"/>
    <property type="evidence" value="ECO:0007669"/>
    <property type="project" value="TreeGrafter"/>
</dbReference>
<dbReference type="InterPro" id="IPR017855">
    <property type="entry name" value="SMAD-like_dom_sf"/>
</dbReference>
<dbReference type="GO" id="GO:0060395">
    <property type="term" value="P:SMAD protein signal transduction"/>
    <property type="evidence" value="ECO:0007669"/>
    <property type="project" value="TreeGrafter"/>
</dbReference>
<protein>
    <submittedName>
        <fullName evidence="4">Mothers against decapentaplegic 2</fullName>
    </submittedName>
</protein>
<feature type="region of interest" description="Disordered" evidence="3">
    <location>
        <begin position="143"/>
        <end position="170"/>
    </location>
</feature>
<dbReference type="InterPro" id="IPR013790">
    <property type="entry name" value="Dwarfin"/>
</dbReference>
<dbReference type="EMBL" id="NIRI02000010">
    <property type="protein sequence ID" value="KAG5453756.1"/>
    <property type="molecule type" value="Genomic_DNA"/>
</dbReference>
<dbReference type="STRING" id="79923.A0A3R7GGK2"/>
<evidence type="ECO:0000313" key="5">
    <source>
        <dbReference type="Proteomes" id="UP000286415"/>
    </source>
</evidence>
<dbReference type="InterPro" id="IPR008984">
    <property type="entry name" value="SMAD_FHA_dom_sf"/>
</dbReference>
<evidence type="ECO:0000256" key="1">
    <source>
        <dbReference type="ARBA" id="ARBA00023015"/>
    </source>
</evidence>
<evidence type="ECO:0000256" key="2">
    <source>
        <dbReference type="ARBA" id="ARBA00023163"/>
    </source>
</evidence>
<dbReference type="GO" id="GO:0009653">
    <property type="term" value="P:anatomical structure morphogenesis"/>
    <property type="evidence" value="ECO:0007669"/>
    <property type="project" value="TreeGrafter"/>
</dbReference>
<accession>A0A3R7GGK2</accession>
<name>A0A3R7GGK2_CLOSI</name>
<dbReference type="GO" id="GO:0030154">
    <property type="term" value="P:cell differentiation"/>
    <property type="evidence" value="ECO:0007669"/>
    <property type="project" value="TreeGrafter"/>
</dbReference>
<dbReference type="InterPro" id="IPR001132">
    <property type="entry name" value="SMAD_dom_Dwarfin-type"/>
</dbReference>
<dbReference type="GO" id="GO:0000978">
    <property type="term" value="F:RNA polymerase II cis-regulatory region sequence-specific DNA binding"/>
    <property type="evidence" value="ECO:0007669"/>
    <property type="project" value="TreeGrafter"/>
</dbReference>
<feature type="compositionally biased region" description="Polar residues" evidence="3">
    <location>
        <begin position="148"/>
        <end position="167"/>
    </location>
</feature>
<keyword evidence="5" id="KW-1185">Reference proteome</keyword>
<keyword evidence="1" id="KW-0805">Transcription regulation</keyword>
<dbReference type="PANTHER" id="PTHR13703">
    <property type="entry name" value="SMAD"/>
    <property type="match status" value="1"/>
</dbReference>
<dbReference type="GO" id="GO:0030509">
    <property type="term" value="P:BMP signaling pathway"/>
    <property type="evidence" value="ECO:0007669"/>
    <property type="project" value="TreeGrafter"/>
</dbReference>
<evidence type="ECO:0000313" key="4">
    <source>
        <dbReference type="EMBL" id="KAG5453756.1"/>
    </source>
</evidence>